<organism evidence="2 3">
    <name type="scientific">Lojkania enalia</name>
    <dbReference type="NCBI Taxonomy" id="147567"/>
    <lineage>
        <taxon>Eukaryota</taxon>
        <taxon>Fungi</taxon>
        <taxon>Dikarya</taxon>
        <taxon>Ascomycota</taxon>
        <taxon>Pezizomycotina</taxon>
        <taxon>Dothideomycetes</taxon>
        <taxon>Pleosporomycetidae</taxon>
        <taxon>Pleosporales</taxon>
        <taxon>Pleosporales incertae sedis</taxon>
        <taxon>Lojkania</taxon>
    </lineage>
</organism>
<feature type="compositionally biased region" description="Polar residues" evidence="1">
    <location>
        <begin position="172"/>
        <end position="183"/>
    </location>
</feature>
<evidence type="ECO:0000313" key="2">
    <source>
        <dbReference type="EMBL" id="KAF2262208.1"/>
    </source>
</evidence>
<evidence type="ECO:0000256" key="1">
    <source>
        <dbReference type="SAM" id="MobiDB-lite"/>
    </source>
</evidence>
<reference evidence="3" key="1">
    <citation type="journal article" date="2020" name="Stud. Mycol.">
        <title>101 Dothideomycetes genomes: A test case for predicting lifestyles and emergence of pathogens.</title>
        <authorList>
            <person name="Haridas S."/>
            <person name="Albert R."/>
            <person name="Binder M."/>
            <person name="Bloem J."/>
            <person name="LaButti K."/>
            <person name="Salamov A."/>
            <person name="Andreopoulos B."/>
            <person name="Baker S."/>
            <person name="Barry K."/>
            <person name="Bills G."/>
            <person name="Bluhm B."/>
            <person name="Cannon C."/>
            <person name="Castanera R."/>
            <person name="Culley D."/>
            <person name="Daum C."/>
            <person name="Ezra D."/>
            <person name="Gonzalez J."/>
            <person name="Henrissat B."/>
            <person name="Kuo A."/>
            <person name="Liang C."/>
            <person name="Lipzen A."/>
            <person name="Lutzoni F."/>
            <person name="Magnuson J."/>
            <person name="Mondo S."/>
            <person name="Nolan M."/>
            <person name="Ohm R."/>
            <person name="Pangilinan J."/>
            <person name="Park H.-J."/>
            <person name="Ramirez L."/>
            <person name="Alfaro M."/>
            <person name="Sun H."/>
            <person name="Tritt A."/>
            <person name="Yoshinaga Y."/>
            <person name="Zwiers L.-H."/>
            <person name="Turgeon B."/>
            <person name="Goodwin S."/>
            <person name="Spatafora J."/>
            <person name="Crous P."/>
            <person name="Grigoriev I."/>
        </authorList>
    </citation>
    <scope>NUCLEOTIDE SEQUENCE [LARGE SCALE GENOMIC DNA]</scope>
    <source>
        <strain evidence="3">CBS 304.66</strain>
    </source>
</reference>
<dbReference type="AlphaFoldDB" id="A0A9P4K4Y6"/>
<name>A0A9P4K4Y6_9PLEO</name>
<protein>
    <submittedName>
        <fullName evidence="2">Uncharacterized protein</fullName>
    </submittedName>
</protein>
<comment type="caution">
    <text evidence="2">The sequence shown here is derived from an EMBL/GenBank/DDBJ whole genome shotgun (WGS) entry which is preliminary data.</text>
</comment>
<feature type="region of interest" description="Disordered" evidence="1">
    <location>
        <begin position="161"/>
        <end position="183"/>
    </location>
</feature>
<dbReference type="EMBL" id="ML986643">
    <property type="protein sequence ID" value="KAF2262208.1"/>
    <property type="molecule type" value="Genomic_DNA"/>
</dbReference>
<sequence>MRSEAGGVFGLGQSGDAVVQQKREKEAEKCNHSYTRRTVGEVTQKRGAGSVGDGWMYFSSAGSLGRLRAWRSTKRNNIGWEWAGLHLASAHHGPGVDQRILRNALNRGGYWMRFRCDSYFTGLTSRTNRHQFPPDIKNLISSIFQNPIHIQHPFILNSSQKQLKPFSPPSPRSFQNPSSTHIH</sequence>
<evidence type="ECO:0000313" key="3">
    <source>
        <dbReference type="Proteomes" id="UP000800093"/>
    </source>
</evidence>
<keyword evidence="3" id="KW-1185">Reference proteome</keyword>
<accession>A0A9P4K4Y6</accession>
<gene>
    <name evidence="2" type="ORF">CC78DRAFT_582808</name>
</gene>
<proteinExistence type="predicted"/>
<dbReference type="Proteomes" id="UP000800093">
    <property type="component" value="Unassembled WGS sequence"/>
</dbReference>